<dbReference type="RefSeq" id="WP_011720259.1">
    <property type="nucleotide sequence ID" value="NC_008578.1"/>
</dbReference>
<proteinExistence type="predicted"/>
<name>A0LUT6_ACIC1</name>
<keyword evidence="2" id="KW-1185">Reference proteome</keyword>
<dbReference type="OrthoDB" id="7281941at2"/>
<dbReference type="InterPro" id="IPR046262">
    <property type="entry name" value="DUF6295"/>
</dbReference>
<organism evidence="1 2">
    <name type="scientific">Acidothermus cellulolyticus (strain ATCC 43068 / DSM 8971 / 11B)</name>
    <dbReference type="NCBI Taxonomy" id="351607"/>
    <lineage>
        <taxon>Bacteria</taxon>
        <taxon>Bacillati</taxon>
        <taxon>Actinomycetota</taxon>
        <taxon>Actinomycetes</taxon>
        <taxon>Acidothermales</taxon>
        <taxon>Acidothermaceae</taxon>
        <taxon>Acidothermus</taxon>
    </lineage>
</organism>
<accession>A0LUT6</accession>
<dbReference type="STRING" id="351607.Acel_1424"/>
<evidence type="ECO:0000313" key="2">
    <source>
        <dbReference type="Proteomes" id="UP000008221"/>
    </source>
</evidence>
<dbReference type="InParanoid" id="A0LUT6"/>
<reference evidence="1 2" key="1">
    <citation type="journal article" date="2009" name="Genome Res.">
        <title>Complete genome of the cellulolytic thermophile Acidothermus cellulolyticus 11B provides insights into its ecophysiological and evolutionary adaptations.</title>
        <authorList>
            <person name="Barabote R.D."/>
            <person name="Xie G."/>
            <person name="Leu D.H."/>
            <person name="Normand P."/>
            <person name="Necsulea A."/>
            <person name="Daubin V."/>
            <person name="Medigue C."/>
            <person name="Adney W.S."/>
            <person name="Xu X.C."/>
            <person name="Lapidus A."/>
            <person name="Parales R.E."/>
            <person name="Detter C."/>
            <person name="Pujic P."/>
            <person name="Bruce D."/>
            <person name="Lavire C."/>
            <person name="Challacombe J.F."/>
            <person name="Brettin T.S."/>
            <person name="Berry A.M."/>
        </authorList>
    </citation>
    <scope>NUCLEOTIDE SEQUENCE [LARGE SCALE GENOMIC DNA]</scope>
    <source>
        <strain evidence="2">ATCC 43068 / DSM 8971 / 11B</strain>
    </source>
</reference>
<dbReference type="HOGENOM" id="CLU_2423789_0_0_11"/>
<dbReference type="Proteomes" id="UP000008221">
    <property type="component" value="Chromosome"/>
</dbReference>
<dbReference type="AlphaFoldDB" id="A0LUT6"/>
<evidence type="ECO:0000313" key="1">
    <source>
        <dbReference type="EMBL" id="ABK53196.1"/>
    </source>
</evidence>
<dbReference type="EMBL" id="CP000481">
    <property type="protein sequence ID" value="ABK53196.1"/>
    <property type="molecule type" value="Genomic_DNA"/>
</dbReference>
<protein>
    <submittedName>
        <fullName evidence="1">Uncharacterized protein</fullName>
    </submittedName>
</protein>
<dbReference type="KEGG" id="ace:Acel_1424"/>
<dbReference type="Pfam" id="PF19812">
    <property type="entry name" value="DUF6295"/>
    <property type="match status" value="1"/>
</dbReference>
<dbReference type="eggNOG" id="ENOG503333Y">
    <property type="taxonomic scope" value="Bacteria"/>
</dbReference>
<sequence>MCTYVTKCLPIHGSAKGPHGWFSARTASVYLDHPVHAPADHTLNIDVLNPERGPEYRVAVELDPASARELAYAILELVETFGDGGGNIGTGPTRAG</sequence>
<gene>
    <name evidence="1" type="ordered locus">Acel_1424</name>
</gene>